<sequence length="243" mass="27742">MQKSKYDDPVFFAKYSQMNRSKEGLAGAGEWEDLQKILPSFSGKTVLDLGCGYGWHCIYAAEHGAAHVTGVDLSEKMLEVAREKTQFSQVEYQRAAIEEADFAPESFDVVFSSLAFHYVKDYPTLVEKVRSWLKPGGDFVFSVEHPIFTAYGSQDWYYDENGNILHFPVDNYYYEGERKANFLGEDVGKYHRTLTTYLDTLLTGGFALRRVVEAKPPEHMQDLPGMKDELRRPMMLLVAANKM</sequence>
<dbReference type="EMBL" id="DWXG01000038">
    <property type="protein sequence ID" value="HJB97897.1"/>
    <property type="molecule type" value="Genomic_DNA"/>
</dbReference>
<dbReference type="CDD" id="cd02440">
    <property type="entry name" value="AdoMet_MTases"/>
    <property type="match status" value="1"/>
</dbReference>
<evidence type="ECO:0000256" key="1">
    <source>
        <dbReference type="ARBA" id="ARBA00022603"/>
    </source>
</evidence>
<evidence type="ECO:0000256" key="3">
    <source>
        <dbReference type="ARBA" id="ARBA00022691"/>
    </source>
</evidence>
<reference evidence="5" key="1">
    <citation type="journal article" date="2021" name="PeerJ">
        <title>Extensive microbial diversity within the chicken gut microbiome revealed by metagenomics and culture.</title>
        <authorList>
            <person name="Gilroy R."/>
            <person name="Ravi A."/>
            <person name="Getino M."/>
            <person name="Pursley I."/>
            <person name="Horton D.L."/>
            <person name="Alikhan N.F."/>
            <person name="Baker D."/>
            <person name="Gharbi K."/>
            <person name="Hall N."/>
            <person name="Watson M."/>
            <person name="Adriaenssens E.M."/>
            <person name="Foster-Nyarko E."/>
            <person name="Jarju S."/>
            <person name="Secka A."/>
            <person name="Antonio M."/>
            <person name="Oren A."/>
            <person name="Chaudhuri R.R."/>
            <person name="La Ragione R."/>
            <person name="Hildebrand F."/>
            <person name="Pallen M.J."/>
        </authorList>
    </citation>
    <scope>NUCLEOTIDE SEQUENCE</scope>
    <source>
        <strain evidence="5">CHK185-1770</strain>
    </source>
</reference>
<dbReference type="PANTHER" id="PTHR43464:SF19">
    <property type="entry name" value="UBIQUINONE BIOSYNTHESIS O-METHYLTRANSFERASE, MITOCHONDRIAL"/>
    <property type="match status" value="1"/>
</dbReference>
<proteinExistence type="predicted"/>
<name>A0A9D2MW95_9FIRM</name>
<dbReference type="Pfam" id="PF08241">
    <property type="entry name" value="Methyltransf_11"/>
    <property type="match status" value="1"/>
</dbReference>
<gene>
    <name evidence="5" type="ORF">H9710_04875</name>
</gene>
<dbReference type="GO" id="GO:0032259">
    <property type="term" value="P:methylation"/>
    <property type="evidence" value="ECO:0007669"/>
    <property type="project" value="UniProtKB-KW"/>
</dbReference>
<evidence type="ECO:0000259" key="4">
    <source>
        <dbReference type="Pfam" id="PF08241"/>
    </source>
</evidence>
<accession>A0A9D2MW95</accession>
<dbReference type="PANTHER" id="PTHR43464">
    <property type="entry name" value="METHYLTRANSFERASE"/>
    <property type="match status" value="1"/>
</dbReference>
<dbReference type="SUPFAM" id="SSF53335">
    <property type="entry name" value="S-adenosyl-L-methionine-dependent methyltransferases"/>
    <property type="match status" value="1"/>
</dbReference>
<evidence type="ECO:0000313" key="5">
    <source>
        <dbReference type="EMBL" id="HJB97897.1"/>
    </source>
</evidence>
<organism evidence="5 6">
    <name type="scientific">Candidatus Acutalibacter pullicola</name>
    <dbReference type="NCBI Taxonomy" id="2838417"/>
    <lineage>
        <taxon>Bacteria</taxon>
        <taxon>Bacillati</taxon>
        <taxon>Bacillota</taxon>
        <taxon>Clostridia</taxon>
        <taxon>Eubacteriales</taxon>
        <taxon>Acutalibacteraceae</taxon>
        <taxon>Acutalibacter</taxon>
    </lineage>
</organism>
<feature type="domain" description="Methyltransferase type 11" evidence="4">
    <location>
        <begin position="47"/>
        <end position="141"/>
    </location>
</feature>
<evidence type="ECO:0000256" key="2">
    <source>
        <dbReference type="ARBA" id="ARBA00022679"/>
    </source>
</evidence>
<dbReference type="InterPro" id="IPR029063">
    <property type="entry name" value="SAM-dependent_MTases_sf"/>
</dbReference>
<dbReference type="Proteomes" id="UP000826793">
    <property type="component" value="Unassembled WGS sequence"/>
</dbReference>
<evidence type="ECO:0000313" key="6">
    <source>
        <dbReference type="Proteomes" id="UP000826793"/>
    </source>
</evidence>
<keyword evidence="1 5" id="KW-0489">Methyltransferase</keyword>
<reference evidence="5" key="2">
    <citation type="submission" date="2021-04" db="EMBL/GenBank/DDBJ databases">
        <authorList>
            <person name="Gilroy R."/>
        </authorList>
    </citation>
    <scope>NUCLEOTIDE SEQUENCE</scope>
    <source>
        <strain evidence="5">CHK185-1770</strain>
    </source>
</reference>
<keyword evidence="2" id="KW-0808">Transferase</keyword>
<dbReference type="Gene3D" id="3.40.50.150">
    <property type="entry name" value="Vaccinia Virus protein VP39"/>
    <property type="match status" value="1"/>
</dbReference>
<dbReference type="AlphaFoldDB" id="A0A9D2MW95"/>
<protein>
    <submittedName>
        <fullName evidence="5">Class I SAM-dependent methyltransferase</fullName>
    </submittedName>
</protein>
<dbReference type="GO" id="GO:0008757">
    <property type="term" value="F:S-adenosylmethionine-dependent methyltransferase activity"/>
    <property type="evidence" value="ECO:0007669"/>
    <property type="project" value="InterPro"/>
</dbReference>
<comment type="caution">
    <text evidence="5">The sequence shown here is derived from an EMBL/GenBank/DDBJ whole genome shotgun (WGS) entry which is preliminary data.</text>
</comment>
<dbReference type="InterPro" id="IPR013216">
    <property type="entry name" value="Methyltransf_11"/>
</dbReference>
<keyword evidence="3" id="KW-0949">S-adenosyl-L-methionine</keyword>